<evidence type="ECO:0000313" key="2">
    <source>
        <dbReference type="EMBL" id="KAJ5462188.1"/>
    </source>
</evidence>
<dbReference type="InterPro" id="IPR053137">
    <property type="entry name" value="NLR-like"/>
</dbReference>
<sequence length="708" mass="80445">SVLESATYAYLHHSSQKVRVRDCILKLSGKEGKTDLDFETTMRHAGLSHSRETPRYVDRKVVGKVKRRLFINNKSERIAIFGLGGVGKTQISLELAYQTRELYPDCAIFWIPAVDMESLQHAYRTVADQLGIVPDNPKEDVKYLVKSHLSDPSAGRWLLIFDNADEINMWIESEDSTTGRLREYLPASDQGAIVFTTRSNKVAQYLAGTDIIEIPEMDEHKATDVLRNSLVEKELLQDINSTRQLLSRLTFLPLAIVQAASFINENRMTLSKYVELLDGQEQSAIDLLAEDFEDKGRYKSIRNPVATTWLTSFEQIQRQNPLAADYLCFMACVKEKDILISFFPPASDVDRQKAIGVLSSYSFVRTRNDNSRLDMHRLVHLATRNWLQSVGSLRGWQLHVLNCLAANYPLLDQLNRSQWRAAIPHALQILRLTASESQLPARPHVLDAVARCQMEDGRYREAEELFSEALEISETLYGPETPYTLYVRTGLAGSYSVQGKSAKAIKLSEEILEKITSIYGPESLEATRALYHLSRVYRDIGNHHKAQELCRRAIPQFLRALGPGAPETMDAIFTLIMTYISYGQFSDATELSLQSLDINKKVVGTDHPRTIGIMIAMARMYMEQWRLKEAEALLAEALGIQKRTYGPEHPETINTMVLLARAWEYRGQRKKAIAMRTECIRISNQLHGSDHFVTARFRAELEELTNPK</sequence>
<accession>A0A9X0BHP9</accession>
<dbReference type="InterPro" id="IPR002182">
    <property type="entry name" value="NB-ARC"/>
</dbReference>
<dbReference type="InterPro" id="IPR019734">
    <property type="entry name" value="TPR_rpt"/>
</dbReference>
<keyword evidence="3" id="KW-1185">Reference proteome</keyword>
<name>A0A9X0BHP9_9EURO</name>
<reference evidence="2" key="1">
    <citation type="submission" date="2022-12" db="EMBL/GenBank/DDBJ databases">
        <authorList>
            <person name="Petersen C."/>
        </authorList>
    </citation>
    <scope>NUCLEOTIDE SEQUENCE</scope>
    <source>
        <strain evidence="2">IBT 17660</strain>
    </source>
</reference>
<proteinExistence type="predicted"/>
<evidence type="ECO:0000259" key="1">
    <source>
        <dbReference type="Pfam" id="PF00931"/>
    </source>
</evidence>
<dbReference type="SUPFAM" id="SSF48452">
    <property type="entry name" value="TPR-like"/>
    <property type="match status" value="2"/>
</dbReference>
<evidence type="ECO:0000313" key="3">
    <source>
        <dbReference type="Proteomes" id="UP001147760"/>
    </source>
</evidence>
<dbReference type="AlphaFoldDB" id="A0A9X0BHP9"/>
<feature type="domain" description="NB-ARC" evidence="1">
    <location>
        <begin position="60"/>
        <end position="234"/>
    </location>
</feature>
<dbReference type="Proteomes" id="UP001147760">
    <property type="component" value="Unassembled WGS sequence"/>
</dbReference>
<protein>
    <recommendedName>
        <fullName evidence="1">NB-ARC domain-containing protein</fullName>
    </recommendedName>
</protein>
<dbReference type="InterPro" id="IPR011990">
    <property type="entry name" value="TPR-like_helical_dom_sf"/>
</dbReference>
<organism evidence="2 3">
    <name type="scientific">Penicillium desertorum</name>
    <dbReference type="NCBI Taxonomy" id="1303715"/>
    <lineage>
        <taxon>Eukaryota</taxon>
        <taxon>Fungi</taxon>
        <taxon>Dikarya</taxon>
        <taxon>Ascomycota</taxon>
        <taxon>Pezizomycotina</taxon>
        <taxon>Eurotiomycetes</taxon>
        <taxon>Eurotiomycetidae</taxon>
        <taxon>Eurotiales</taxon>
        <taxon>Aspergillaceae</taxon>
        <taxon>Penicillium</taxon>
    </lineage>
</organism>
<dbReference type="InterPro" id="IPR027417">
    <property type="entry name" value="P-loop_NTPase"/>
</dbReference>
<dbReference type="Gene3D" id="3.40.50.300">
    <property type="entry name" value="P-loop containing nucleotide triphosphate hydrolases"/>
    <property type="match status" value="1"/>
</dbReference>
<dbReference type="SUPFAM" id="SSF52540">
    <property type="entry name" value="P-loop containing nucleoside triphosphate hydrolases"/>
    <property type="match status" value="1"/>
</dbReference>
<dbReference type="PANTHER" id="PTHR46082">
    <property type="entry name" value="ATP/GTP-BINDING PROTEIN-RELATED"/>
    <property type="match status" value="1"/>
</dbReference>
<dbReference type="GO" id="GO:0043531">
    <property type="term" value="F:ADP binding"/>
    <property type="evidence" value="ECO:0007669"/>
    <property type="project" value="InterPro"/>
</dbReference>
<dbReference type="PANTHER" id="PTHR46082:SF6">
    <property type="entry name" value="AAA+ ATPASE DOMAIN-CONTAINING PROTEIN-RELATED"/>
    <property type="match status" value="1"/>
</dbReference>
<dbReference type="OrthoDB" id="1577640at2759"/>
<gene>
    <name evidence="2" type="ORF">N7530_010393</name>
</gene>
<feature type="non-terminal residue" evidence="2">
    <location>
        <position position="708"/>
    </location>
</feature>
<dbReference type="Gene3D" id="1.25.40.10">
    <property type="entry name" value="Tetratricopeptide repeat domain"/>
    <property type="match status" value="2"/>
</dbReference>
<dbReference type="SMART" id="SM00028">
    <property type="entry name" value="TPR"/>
    <property type="match status" value="4"/>
</dbReference>
<comment type="caution">
    <text evidence="2">The sequence shown here is derived from an EMBL/GenBank/DDBJ whole genome shotgun (WGS) entry which is preliminary data.</text>
</comment>
<reference evidence="2" key="2">
    <citation type="journal article" date="2023" name="IMA Fungus">
        <title>Comparative genomic study of the Penicillium genus elucidates a diverse pangenome and 15 lateral gene transfer events.</title>
        <authorList>
            <person name="Petersen C."/>
            <person name="Sorensen T."/>
            <person name="Nielsen M.R."/>
            <person name="Sondergaard T.E."/>
            <person name="Sorensen J.L."/>
            <person name="Fitzpatrick D.A."/>
            <person name="Frisvad J.C."/>
            <person name="Nielsen K.L."/>
        </authorList>
    </citation>
    <scope>NUCLEOTIDE SEQUENCE</scope>
    <source>
        <strain evidence="2">IBT 17660</strain>
    </source>
</reference>
<dbReference type="Pfam" id="PF13424">
    <property type="entry name" value="TPR_12"/>
    <property type="match status" value="3"/>
</dbReference>
<dbReference type="Pfam" id="PF00931">
    <property type="entry name" value="NB-ARC"/>
    <property type="match status" value="1"/>
</dbReference>
<dbReference type="EMBL" id="JAPWDO010000007">
    <property type="protein sequence ID" value="KAJ5462188.1"/>
    <property type="molecule type" value="Genomic_DNA"/>
</dbReference>